<dbReference type="GO" id="GO:0052906">
    <property type="term" value="F:tRNA (guanine(37)-N1)-methyltransferase activity"/>
    <property type="evidence" value="ECO:0007669"/>
    <property type="project" value="UniProtKB-UniRule"/>
</dbReference>
<dbReference type="FunFam" id="3.30.300.110:FF:000001">
    <property type="entry name" value="tRNA (guanine(37)-N1)-methyltransferase"/>
    <property type="match status" value="1"/>
</dbReference>
<feature type="chain" id="PRO_5043843817" description="tRNA (guanine(37)-N1)-methyltransferase" evidence="13">
    <location>
        <begin position="17"/>
        <end position="572"/>
    </location>
</feature>
<feature type="domain" description="SAM-dependent methyltransferase TRM5/TYW2-type" evidence="14">
    <location>
        <begin position="159"/>
        <end position="428"/>
    </location>
</feature>
<name>A0AAV8XKI5_9CUCU</name>
<comment type="subunit">
    <text evidence="11">Monomer.</text>
</comment>
<comment type="catalytic activity">
    <reaction evidence="10 11">
        <text>guanosine(37) in tRNA + S-adenosyl-L-methionine = N(1)-methylguanosine(37) in tRNA + S-adenosyl-L-homocysteine + H(+)</text>
        <dbReference type="Rhea" id="RHEA:36899"/>
        <dbReference type="Rhea" id="RHEA-COMP:10145"/>
        <dbReference type="Rhea" id="RHEA-COMP:10147"/>
        <dbReference type="ChEBI" id="CHEBI:15378"/>
        <dbReference type="ChEBI" id="CHEBI:57856"/>
        <dbReference type="ChEBI" id="CHEBI:59789"/>
        <dbReference type="ChEBI" id="CHEBI:73542"/>
        <dbReference type="ChEBI" id="CHEBI:74269"/>
        <dbReference type="EC" id="2.1.1.228"/>
    </reaction>
</comment>
<keyword evidence="5 11" id="KW-0949">S-adenosyl-L-methionine</keyword>
<comment type="function">
    <text evidence="9">Involved in mitochondrial tRNA methylation. Specifically methylates the N1 position of guanosine-37 in various tRNAs. Methylation is not dependent on the nature of the nucleoside 5' of the target nucleoside. This is the first step in the biosynthesis of wybutosine (yW), a modified base adjacent to the anticodon of tRNAs and required for accurate decoding.</text>
</comment>
<evidence type="ECO:0000259" key="14">
    <source>
        <dbReference type="PROSITE" id="PS51684"/>
    </source>
</evidence>
<dbReference type="GO" id="GO:0042254">
    <property type="term" value="P:ribosome biogenesis"/>
    <property type="evidence" value="ECO:0007669"/>
    <property type="project" value="InterPro"/>
</dbReference>
<dbReference type="Gene3D" id="3.30.300.110">
    <property type="entry name" value="Met-10+ protein-like domains"/>
    <property type="match status" value="1"/>
</dbReference>
<dbReference type="SUPFAM" id="SSF53335">
    <property type="entry name" value="S-adenosyl-L-methionine-dependent methyltransferases"/>
    <property type="match status" value="1"/>
</dbReference>
<dbReference type="GO" id="GO:0005759">
    <property type="term" value="C:mitochondrial matrix"/>
    <property type="evidence" value="ECO:0007669"/>
    <property type="project" value="UniProtKB-SubCell"/>
</dbReference>
<evidence type="ECO:0000313" key="15">
    <source>
        <dbReference type="EMBL" id="KAJ8939391.1"/>
    </source>
</evidence>
<dbReference type="InterPro" id="IPR025792">
    <property type="entry name" value="tRNA_Gua_MeTrfase_euk"/>
</dbReference>
<dbReference type="EMBL" id="JANEYF010003093">
    <property type="protein sequence ID" value="KAJ8939391.1"/>
    <property type="molecule type" value="Genomic_DNA"/>
</dbReference>
<feature type="region of interest" description="Disordered" evidence="12">
    <location>
        <begin position="553"/>
        <end position="572"/>
    </location>
</feature>
<keyword evidence="13" id="KW-0732">Signal</keyword>
<comment type="function">
    <text evidence="11">Specifically methylates the N1 position of guanosine-37 in various cytoplasmic and mitochondrial tRNAs. Methylation is not dependent on the nature of the nucleoside 5' of the target nucleoside. This is the first step in the biosynthesis of wybutosine (yW), a modified base adjacent to the anticodon of tRNAs and required for accurate decoding.</text>
</comment>
<organism evidence="15 16">
    <name type="scientific">Rhamnusium bicolor</name>
    <dbReference type="NCBI Taxonomy" id="1586634"/>
    <lineage>
        <taxon>Eukaryota</taxon>
        <taxon>Metazoa</taxon>
        <taxon>Ecdysozoa</taxon>
        <taxon>Arthropoda</taxon>
        <taxon>Hexapoda</taxon>
        <taxon>Insecta</taxon>
        <taxon>Pterygota</taxon>
        <taxon>Neoptera</taxon>
        <taxon>Endopterygota</taxon>
        <taxon>Coleoptera</taxon>
        <taxon>Polyphaga</taxon>
        <taxon>Cucujiformia</taxon>
        <taxon>Chrysomeloidea</taxon>
        <taxon>Cerambycidae</taxon>
        <taxon>Lepturinae</taxon>
        <taxon>Rhagiini</taxon>
        <taxon>Rhamnusium</taxon>
    </lineage>
</organism>
<dbReference type="Pfam" id="PF02475">
    <property type="entry name" value="TRM5-TYW2_MTfase"/>
    <property type="match status" value="1"/>
</dbReference>
<dbReference type="GO" id="GO:0070901">
    <property type="term" value="P:mitochondrial tRNA methylation"/>
    <property type="evidence" value="ECO:0007669"/>
    <property type="project" value="UniProtKB-ARBA"/>
</dbReference>
<evidence type="ECO:0000256" key="5">
    <source>
        <dbReference type="ARBA" id="ARBA00022691"/>
    </source>
</evidence>
<evidence type="ECO:0000256" key="12">
    <source>
        <dbReference type="SAM" id="MobiDB-lite"/>
    </source>
</evidence>
<dbReference type="Gene3D" id="3.40.50.150">
    <property type="entry name" value="Vaccinia Virus protein VP39"/>
    <property type="match status" value="1"/>
</dbReference>
<dbReference type="InterPro" id="IPR056744">
    <property type="entry name" value="TRM5/TYW2-like_N"/>
</dbReference>
<evidence type="ECO:0000256" key="1">
    <source>
        <dbReference type="ARBA" id="ARBA00009775"/>
    </source>
</evidence>
<comment type="similarity">
    <text evidence="11">Belongs to the TRM5 / TYW2 family.</text>
</comment>
<sequence length="572" mass="65429">MHFVLSILFPTSSTLSRLICSTRTVFYLKMESALKPPEIVRGITELDKKLFEKKIKVTCLNLTGIKMSAILPLVKKYLLKLDNLKPIQHNNEDITIWLNPQRIKEWSNFPAEVQNALQDLSVNKSNLITKEYLLKYENFTAEDMFRAVLPTDTEGMSSFTKVGHIVHVNLREHLLPYKNVIGEILFDKVPGCRSVVNKINMIDNTYRNFTMELLKGDNDMLTTVKENNCLFKFDFSTVYWNSRLCTEHERIVKKLKPDDVFFDVFAGVGPFSIPSAKKKSYVYANDLNPESFNWLNYNAKANKIDDKYFKSFNKDGRDFIKQDIKKRLPACLQNNQNVYITMNLPAMAVEFLDSFLGLYEDNSLPEFAIPPTIFVYCFAKGEDYISIARNLVTASFGFDATDKITDIFRVRTVSSQKEMMRVTIRLDRDILVGNVSSCKRKLESGLESKNKKYHVEGESFIIKMGKNKKKSNNVFKVVGAKSLKLKAKAKAVKTNLKNLNIKNKNKVTEIDKALVQLEDKVRQTIVPEKKSTVKNASKLPTVNNEKILGNTEKIQRNNGTLGQHASINKTDV</sequence>
<keyword evidence="4 11" id="KW-0808">Transferase</keyword>
<keyword evidence="16" id="KW-1185">Reference proteome</keyword>
<evidence type="ECO:0000256" key="2">
    <source>
        <dbReference type="ARBA" id="ARBA00022490"/>
    </source>
</evidence>
<dbReference type="HAMAP" id="MF_03152">
    <property type="entry name" value="TRM5"/>
    <property type="match status" value="1"/>
</dbReference>
<keyword evidence="7 11" id="KW-0496">Mitochondrion</keyword>
<feature type="binding site" evidence="11">
    <location>
        <begin position="315"/>
        <end position="316"/>
    </location>
    <ligand>
        <name>S-adenosyl-L-methionine</name>
        <dbReference type="ChEBI" id="CHEBI:59789"/>
    </ligand>
</feature>
<dbReference type="PROSITE" id="PS51684">
    <property type="entry name" value="SAM_MT_TRM5_TYW2"/>
    <property type="match status" value="1"/>
</dbReference>
<dbReference type="PANTHER" id="PTHR23245:SF36">
    <property type="entry name" value="TRNA (GUANINE(37)-N1)-METHYLTRANSFERASE"/>
    <property type="match status" value="1"/>
</dbReference>
<evidence type="ECO:0000256" key="4">
    <source>
        <dbReference type="ARBA" id="ARBA00022679"/>
    </source>
</evidence>
<evidence type="ECO:0000256" key="11">
    <source>
        <dbReference type="HAMAP-Rule" id="MF_03152"/>
    </source>
</evidence>
<comment type="caution">
    <text evidence="15">The sequence shown here is derived from an EMBL/GenBank/DDBJ whole genome shotgun (WGS) entry which is preliminary data.</text>
</comment>
<dbReference type="GO" id="GO:0002939">
    <property type="term" value="P:tRNA N1-guanine methylation"/>
    <property type="evidence" value="ECO:0007669"/>
    <property type="project" value="TreeGrafter"/>
</dbReference>
<dbReference type="Pfam" id="PF25133">
    <property type="entry name" value="TYW2_N_2"/>
    <property type="match status" value="1"/>
</dbReference>
<protein>
    <recommendedName>
        <fullName evidence="11">tRNA (guanine(37)-N1)-methyltransferase</fullName>
        <ecNumber evidence="11">2.1.1.228</ecNumber>
    </recommendedName>
    <alternativeName>
        <fullName evidence="11">M1G-methyltransferase</fullName>
    </alternativeName>
    <alternativeName>
        <fullName evidence="11">tRNA [GM37] methyltransferase</fullName>
    </alternativeName>
    <alternativeName>
        <fullName evidence="11">tRNA methyltransferase 5 homolog</fullName>
    </alternativeName>
</protein>
<dbReference type="InterPro" id="IPR056743">
    <property type="entry name" value="TRM5-TYW2-like_MTfase"/>
</dbReference>
<feature type="signal peptide" evidence="13">
    <location>
        <begin position="1"/>
        <end position="16"/>
    </location>
</feature>
<evidence type="ECO:0000256" key="7">
    <source>
        <dbReference type="ARBA" id="ARBA00023128"/>
    </source>
</evidence>
<keyword evidence="6 11" id="KW-0819">tRNA processing</keyword>
<keyword evidence="2 11" id="KW-0963">Cytoplasm</keyword>
<evidence type="ECO:0000256" key="9">
    <source>
        <dbReference type="ARBA" id="ARBA00045951"/>
    </source>
</evidence>
<evidence type="ECO:0000256" key="10">
    <source>
        <dbReference type="ARBA" id="ARBA00047783"/>
    </source>
</evidence>
<evidence type="ECO:0000313" key="16">
    <source>
        <dbReference type="Proteomes" id="UP001162156"/>
    </source>
</evidence>
<evidence type="ECO:0000256" key="6">
    <source>
        <dbReference type="ARBA" id="ARBA00022694"/>
    </source>
</evidence>
<dbReference type="InterPro" id="IPR029063">
    <property type="entry name" value="SAM-dependent_MTases_sf"/>
</dbReference>
<dbReference type="EC" id="2.1.1.228" evidence="11"/>
<feature type="binding site" evidence="11">
    <location>
        <position position="343"/>
    </location>
    <ligand>
        <name>S-adenosyl-L-methionine</name>
        <dbReference type="ChEBI" id="CHEBI:59789"/>
    </ligand>
</feature>
<dbReference type="InterPro" id="IPR030382">
    <property type="entry name" value="MeTrfase_TRM5/TYW2"/>
</dbReference>
<comment type="similarity">
    <text evidence="1">Belongs to the class I-like SAM-binding methyltransferase superfamily. TRM5/TYW2 family.</text>
</comment>
<dbReference type="Pfam" id="PF15679">
    <property type="entry name" value="DUF4665"/>
    <property type="match status" value="1"/>
</dbReference>
<proteinExistence type="inferred from homology"/>
<gene>
    <name evidence="15" type="ORF">NQ314_011137</name>
</gene>
<keyword evidence="3 11" id="KW-0489">Methyltransferase</keyword>
<reference evidence="15" key="1">
    <citation type="journal article" date="2023" name="Insect Mol. Biol.">
        <title>Genome sequencing provides insights into the evolution of gene families encoding plant cell wall-degrading enzymes in longhorned beetles.</title>
        <authorList>
            <person name="Shin N.R."/>
            <person name="Okamura Y."/>
            <person name="Kirsch R."/>
            <person name="Pauchet Y."/>
        </authorList>
    </citation>
    <scope>NUCLEOTIDE SEQUENCE</scope>
    <source>
        <strain evidence="15">RBIC_L_NR</strain>
    </source>
</reference>
<evidence type="ECO:0000256" key="13">
    <source>
        <dbReference type="SAM" id="SignalP"/>
    </source>
</evidence>
<feature type="binding site" evidence="11">
    <location>
        <position position="248"/>
    </location>
    <ligand>
        <name>S-adenosyl-L-methionine</name>
        <dbReference type="ChEBI" id="CHEBI:59789"/>
    </ligand>
</feature>
<dbReference type="Proteomes" id="UP001162156">
    <property type="component" value="Unassembled WGS sequence"/>
</dbReference>
<accession>A0AAV8XKI5</accession>
<evidence type="ECO:0000256" key="8">
    <source>
        <dbReference type="ARBA" id="ARBA00023242"/>
    </source>
</evidence>
<feature type="compositionally biased region" description="Polar residues" evidence="12">
    <location>
        <begin position="556"/>
        <end position="572"/>
    </location>
</feature>
<keyword evidence="8 11" id="KW-0539">Nucleus</keyword>
<dbReference type="AlphaFoldDB" id="A0AAV8XKI5"/>
<comment type="subcellular location">
    <subcellularLocation>
        <location evidence="11">Mitochondrion matrix</location>
    </subcellularLocation>
    <subcellularLocation>
        <location evidence="11">Nucleus</location>
    </subcellularLocation>
    <subcellularLocation>
        <location evidence="11">Cytoplasm</location>
    </subcellularLocation>
    <text evidence="11">Predominantly in the mitochondria and in the nucleus.</text>
</comment>
<dbReference type="PANTHER" id="PTHR23245">
    <property type="entry name" value="TRNA METHYLTRANSFERASE"/>
    <property type="match status" value="1"/>
</dbReference>
<dbReference type="GO" id="GO:0005634">
    <property type="term" value="C:nucleus"/>
    <property type="evidence" value="ECO:0007669"/>
    <property type="project" value="UniProtKB-SubCell"/>
</dbReference>
<evidence type="ECO:0000256" key="3">
    <source>
        <dbReference type="ARBA" id="ARBA00022603"/>
    </source>
</evidence>
<dbReference type="InterPro" id="IPR031389">
    <property type="entry name" value="RBIS"/>
</dbReference>
<feature type="binding site" evidence="11">
    <location>
        <begin position="286"/>
        <end position="287"/>
    </location>
    <ligand>
        <name>S-adenosyl-L-methionine</name>
        <dbReference type="ChEBI" id="CHEBI:59789"/>
    </ligand>
</feature>